<comment type="subcellular location">
    <subcellularLocation>
        <location evidence="1">Membrane</location>
        <topology evidence="1">Multi-pass membrane protein</topology>
    </subcellularLocation>
</comment>
<dbReference type="PANTHER" id="PTHR23526">
    <property type="entry name" value="INTEGRAL MEMBRANE TRANSPORT PROTEIN-RELATED"/>
    <property type="match status" value="1"/>
</dbReference>
<dbReference type="STRING" id="1798228.SAMN05216574_110122"/>
<feature type="transmembrane region" description="Helical" evidence="5">
    <location>
        <begin position="166"/>
        <end position="186"/>
    </location>
</feature>
<reference evidence="7" key="1">
    <citation type="submission" date="2016-10" db="EMBL/GenBank/DDBJ databases">
        <authorList>
            <person name="Varghese N."/>
            <person name="Submissions S."/>
        </authorList>
    </citation>
    <scope>NUCLEOTIDE SEQUENCE [LARGE SCALE GENOMIC DNA]</scope>
    <source>
        <strain evidence="7">DSM 46838</strain>
    </source>
</reference>
<dbReference type="EMBL" id="FOND01000010">
    <property type="protein sequence ID" value="SFF24661.1"/>
    <property type="molecule type" value="Genomic_DNA"/>
</dbReference>
<dbReference type="InterPro" id="IPR036259">
    <property type="entry name" value="MFS_trans_sf"/>
</dbReference>
<dbReference type="InterPro" id="IPR001958">
    <property type="entry name" value="Tet-R_TetA/multi-R_MdtG-like"/>
</dbReference>
<dbReference type="RefSeq" id="WP_092199837.1">
    <property type="nucleotide sequence ID" value="NZ_FOND01000010.1"/>
</dbReference>
<organism evidence="6 7">
    <name type="scientific">Blastococcus tunisiensis</name>
    <dbReference type="NCBI Taxonomy" id="1798228"/>
    <lineage>
        <taxon>Bacteria</taxon>
        <taxon>Bacillati</taxon>
        <taxon>Actinomycetota</taxon>
        <taxon>Actinomycetes</taxon>
        <taxon>Geodermatophilales</taxon>
        <taxon>Geodermatophilaceae</taxon>
        <taxon>Blastococcus</taxon>
    </lineage>
</organism>
<dbReference type="GO" id="GO:0022857">
    <property type="term" value="F:transmembrane transporter activity"/>
    <property type="evidence" value="ECO:0007669"/>
    <property type="project" value="InterPro"/>
</dbReference>
<evidence type="ECO:0000313" key="7">
    <source>
        <dbReference type="Proteomes" id="UP000198589"/>
    </source>
</evidence>
<feature type="transmembrane region" description="Helical" evidence="5">
    <location>
        <begin position="80"/>
        <end position="105"/>
    </location>
</feature>
<feature type="transmembrane region" description="Helical" evidence="5">
    <location>
        <begin position="48"/>
        <end position="68"/>
    </location>
</feature>
<gene>
    <name evidence="6" type="ORF">SAMN05216574_110122</name>
</gene>
<accession>A0A1I2H7P6</accession>
<keyword evidence="7" id="KW-1185">Reference proteome</keyword>
<protein>
    <submittedName>
        <fullName evidence="6">Predicted arabinose efflux permease, MFS family</fullName>
    </submittedName>
</protein>
<keyword evidence="3 5" id="KW-1133">Transmembrane helix</keyword>
<evidence type="ECO:0000256" key="2">
    <source>
        <dbReference type="ARBA" id="ARBA00022692"/>
    </source>
</evidence>
<dbReference type="GO" id="GO:0016020">
    <property type="term" value="C:membrane"/>
    <property type="evidence" value="ECO:0007669"/>
    <property type="project" value="UniProtKB-SubCell"/>
</dbReference>
<name>A0A1I2H7P6_9ACTN</name>
<dbReference type="InterPro" id="IPR011701">
    <property type="entry name" value="MFS"/>
</dbReference>
<dbReference type="PANTHER" id="PTHR23526:SF4">
    <property type="entry name" value="INTEGRAL MEMBRANE TRANSPORT PROTEIN"/>
    <property type="match status" value="1"/>
</dbReference>
<evidence type="ECO:0000256" key="3">
    <source>
        <dbReference type="ARBA" id="ARBA00022989"/>
    </source>
</evidence>
<evidence type="ECO:0000256" key="4">
    <source>
        <dbReference type="ARBA" id="ARBA00023136"/>
    </source>
</evidence>
<evidence type="ECO:0000313" key="6">
    <source>
        <dbReference type="EMBL" id="SFF24661.1"/>
    </source>
</evidence>
<dbReference type="InterPro" id="IPR052528">
    <property type="entry name" value="Sugar_transport-like"/>
</dbReference>
<dbReference type="Pfam" id="PF07690">
    <property type="entry name" value="MFS_1"/>
    <property type="match status" value="2"/>
</dbReference>
<feature type="transmembrane region" description="Helical" evidence="5">
    <location>
        <begin position="268"/>
        <end position="288"/>
    </location>
</feature>
<keyword evidence="4 5" id="KW-0472">Membrane</keyword>
<proteinExistence type="predicted"/>
<sequence>MAGAPQEGGGAARRDAVASLAGAVIFAVGLGIASVAVPLLALRVGYSAPEVGILVALSAASQMGTRIFMGAMMRHLPDKVFVVVAAASLAASCGVLVLSTTWLLFAVSQLLQGLARAFFWTGTQTHAVRMSDSAVGALARVNLASGLGQIAGPLMAGLLITRSPQLALGVAAAVSALGVFSALLLTRLAPFAARSKDRSRVQVWRRPGVDVACWAGASAGAWRGLLGSYVPVALEHARQSSTTIGALVAVANGAQVAGSAVAGRLRGAGLRLSLVLGVLASGIGIAVVGPLAGAAVLCAVALCVSGIGAGALQTVGPAVATDAVHPEERGEAIASAGTFRAAALLLAPFAVAGLVTVIPLSAAILTAGLLITAPAVGVGRLRPAG</sequence>
<feature type="transmembrane region" description="Helical" evidence="5">
    <location>
        <begin position="20"/>
        <end position="42"/>
    </location>
</feature>
<dbReference type="PRINTS" id="PR01035">
    <property type="entry name" value="TCRTETA"/>
</dbReference>
<dbReference type="Proteomes" id="UP000198589">
    <property type="component" value="Unassembled WGS sequence"/>
</dbReference>
<evidence type="ECO:0000256" key="1">
    <source>
        <dbReference type="ARBA" id="ARBA00004141"/>
    </source>
</evidence>
<dbReference type="Gene3D" id="1.20.1250.20">
    <property type="entry name" value="MFS general substrate transporter like domains"/>
    <property type="match status" value="2"/>
</dbReference>
<dbReference type="SUPFAM" id="SSF103473">
    <property type="entry name" value="MFS general substrate transporter"/>
    <property type="match status" value="1"/>
</dbReference>
<feature type="transmembrane region" description="Helical" evidence="5">
    <location>
        <begin position="357"/>
        <end position="379"/>
    </location>
</feature>
<keyword evidence="2 5" id="KW-0812">Transmembrane</keyword>
<evidence type="ECO:0000256" key="5">
    <source>
        <dbReference type="SAM" id="Phobius"/>
    </source>
</evidence>
<dbReference type="OrthoDB" id="4920921at2"/>
<dbReference type="AlphaFoldDB" id="A0A1I2H7P6"/>